<dbReference type="Proteomes" id="UP001066276">
    <property type="component" value="Chromosome 4_2"/>
</dbReference>
<keyword evidence="1" id="KW-0403">Intermediate filament</keyword>
<proteinExistence type="predicted"/>
<evidence type="ECO:0000313" key="6">
    <source>
        <dbReference type="Proteomes" id="UP001066276"/>
    </source>
</evidence>
<dbReference type="GO" id="GO:0005886">
    <property type="term" value="C:plasma membrane"/>
    <property type="evidence" value="ECO:0007669"/>
    <property type="project" value="TreeGrafter"/>
</dbReference>
<dbReference type="PANTHER" id="PTHR45652:SF14">
    <property type="entry name" value="PERIPHERIN"/>
    <property type="match status" value="1"/>
</dbReference>
<evidence type="ECO:0000259" key="4">
    <source>
        <dbReference type="PROSITE" id="PS51842"/>
    </source>
</evidence>
<protein>
    <recommendedName>
        <fullName evidence="4">IF rod domain-containing protein</fullName>
    </recommendedName>
</protein>
<dbReference type="GO" id="GO:0030424">
    <property type="term" value="C:axon"/>
    <property type="evidence" value="ECO:0007669"/>
    <property type="project" value="TreeGrafter"/>
</dbReference>
<feature type="coiled-coil region" evidence="3">
    <location>
        <begin position="47"/>
        <end position="121"/>
    </location>
</feature>
<keyword evidence="2 3" id="KW-0175">Coiled coil</keyword>
<feature type="domain" description="IF rod" evidence="4">
    <location>
        <begin position="43"/>
        <end position="121"/>
    </location>
</feature>
<dbReference type="InterPro" id="IPR039008">
    <property type="entry name" value="IF_rod_dom"/>
</dbReference>
<reference evidence="5" key="1">
    <citation type="journal article" date="2022" name="bioRxiv">
        <title>Sequencing and chromosome-scale assembly of the giantPleurodeles waltlgenome.</title>
        <authorList>
            <person name="Brown T."/>
            <person name="Elewa A."/>
            <person name="Iarovenko S."/>
            <person name="Subramanian E."/>
            <person name="Araus A.J."/>
            <person name="Petzold A."/>
            <person name="Susuki M."/>
            <person name="Suzuki K.-i.T."/>
            <person name="Hayashi T."/>
            <person name="Toyoda A."/>
            <person name="Oliveira C."/>
            <person name="Osipova E."/>
            <person name="Leigh N.D."/>
            <person name="Simon A."/>
            <person name="Yun M.H."/>
        </authorList>
    </citation>
    <scope>NUCLEOTIDE SEQUENCE</scope>
    <source>
        <strain evidence="5">20211129_DDA</strain>
        <tissue evidence="5">Liver</tissue>
    </source>
</reference>
<gene>
    <name evidence="5" type="ORF">NDU88_001095</name>
</gene>
<keyword evidence="6" id="KW-1185">Reference proteome</keyword>
<sequence length="121" mass="14091">MPVEAPQLSTSWGNASAPIVWSYPNEGDFVEDNRKMLSRGYSDRTDLQKLNERFAAFIEKVRSLELHNTELKGELNQVKTLKSQGTTNLFQRHLKKLQEKLDQKTKELNCVLMERNNLKQR</sequence>
<dbReference type="Pfam" id="PF00038">
    <property type="entry name" value="Filament"/>
    <property type="match status" value="1"/>
</dbReference>
<dbReference type="PROSITE" id="PS51842">
    <property type="entry name" value="IF_ROD_2"/>
    <property type="match status" value="1"/>
</dbReference>
<dbReference type="GO" id="GO:0005737">
    <property type="term" value="C:cytoplasm"/>
    <property type="evidence" value="ECO:0007669"/>
    <property type="project" value="TreeGrafter"/>
</dbReference>
<evidence type="ECO:0000256" key="1">
    <source>
        <dbReference type="ARBA" id="ARBA00022754"/>
    </source>
</evidence>
<dbReference type="GO" id="GO:0045098">
    <property type="term" value="C:type III intermediate filament"/>
    <property type="evidence" value="ECO:0007669"/>
    <property type="project" value="TreeGrafter"/>
</dbReference>
<evidence type="ECO:0000313" key="5">
    <source>
        <dbReference type="EMBL" id="KAJ1160599.1"/>
    </source>
</evidence>
<dbReference type="PANTHER" id="PTHR45652">
    <property type="entry name" value="GLIAL FIBRILLARY ACIDIC PROTEIN"/>
    <property type="match status" value="1"/>
</dbReference>
<dbReference type="EMBL" id="JANPWB010000008">
    <property type="protein sequence ID" value="KAJ1160599.1"/>
    <property type="molecule type" value="Genomic_DNA"/>
</dbReference>
<accession>A0AAV7S7Y2</accession>
<evidence type="ECO:0000256" key="3">
    <source>
        <dbReference type="SAM" id="Coils"/>
    </source>
</evidence>
<dbReference type="GO" id="GO:0045109">
    <property type="term" value="P:intermediate filament organization"/>
    <property type="evidence" value="ECO:0007669"/>
    <property type="project" value="TreeGrafter"/>
</dbReference>
<organism evidence="5 6">
    <name type="scientific">Pleurodeles waltl</name>
    <name type="common">Iberian ribbed newt</name>
    <dbReference type="NCBI Taxonomy" id="8319"/>
    <lineage>
        <taxon>Eukaryota</taxon>
        <taxon>Metazoa</taxon>
        <taxon>Chordata</taxon>
        <taxon>Craniata</taxon>
        <taxon>Vertebrata</taxon>
        <taxon>Euteleostomi</taxon>
        <taxon>Amphibia</taxon>
        <taxon>Batrachia</taxon>
        <taxon>Caudata</taxon>
        <taxon>Salamandroidea</taxon>
        <taxon>Salamandridae</taxon>
        <taxon>Pleurodelinae</taxon>
        <taxon>Pleurodeles</taxon>
    </lineage>
</organism>
<dbReference type="InterPro" id="IPR050405">
    <property type="entry name" value="Intermediate_filament"/>
</dbReference>
<evidence type="ECO:0000256" key="2">
    <source>
        <dbReference type="ARBA" id="ARBA00023054"/>
    </source>
</evidence>
<comment type="caution">
    <text evidence="5">The sequence shown here is derived from an EMBL/GenBank/DDBJ whole genome shotgun (WGS) entry which is preliminary data.</text>
</comment>
<dbReference type="AlphaFoldDB" id="A0AAV7S7Y2"/>
<dbReference type="SUPFAM" id="SSF64593">
    <property type="entry name" value="Intermediate filament protein, coiled coil region"/>
    <property type="match status" value="1"/>
</dbReference>
<name>A0AAV7S7Y2_PLEWA</name>
<dbReference type="GO" id="GO:0005200">
    <property type="term" value="F:structural constituent of cytoskeleton"/>
    <property type="evidence" value="ECO:0007669"/>
    <property type="project" value="TreeGrafter"/>
</dbReference>